<gene>
    <name evidence="1" type="ORF">GMST_42890</name>
</gene>
<sequence length="100" mass="11397">MSEEKNNCPEFFQAVLENTAWGLIRLATDDQGEKHLMTREANGLKHLRILNSAKEVEFQVSAKSIDGLGWEMVLACLHKISIEKLKKLHKTPLRRTLQAV</sequence>
<evidence type="ECO:0000313" key="1">
    <source>
        <dbReference type="EMBL" id="GFO61964.1"/>
    </source>
</evidence>
<reference evidence="2" key="1">
    <citation type="submission" date="2020-06" db="EMBL/GenBank/DDBJ databases">
        <title>Draft genomic sequence of Geomonas sp. Red330.</title>
        <authorList>
            <person name="Itoh H."/>
            <person name="Zhenxing X."/>
            <person name="Ushijima N."/>
            <person name="Masuda Y."/>
            <person name="Shiratori Y."/>
            <person name="Senoo K."/>
        </authorList>
    </citation>
    <scope>NUCLEOTIDE SEQUENCE [LARGE SCALE GENOMIC DNA]</scope>
    <source>
        <strain evidence="2">Red330</strain>
    </source>
</reference>
<dbReference type="Proteomes" id="UP000556026">
    <property type="component" value="Unassembled WGS sequence"/>
</dbReference>
<dbReference type="EMBL" id="BLXX01000023">
    <property type="protein sequence ID" value="GFO61964.1"/>
    <property type="molecule type" value="Genomic_DNA"/>
</dbReference>
<organism evidence="1 2">
    <name type="scientific">Geomonas silvestris</name>
    <dbReference type="NCBI Taxonomy" id="2740184"/>
    <lineage>
        <taxon>Bacteria</taxon>
        <taxon>Pseudomonadati</taxon>
        <taxon>Thermodesulfobacteriota</taxon>
        <taxon>Desulfuromonadia</taxon>
        <taxon>Geobacterales</taxon>
        <taxon>Geobacteraceae</taxon>
        <taxon>Geomonas</taxon>
    </lineage>
</organism>
<evidence type="ECO:0000313" key="2">
    <source>
        <dbReference type="Proteomes" id="UP000556026"/>
    </source>
</evidence>
<proteinExistence type="predicted"/>
<comment type="caution">
    <text evidence="1">The sequence shown here is derived from an EMBL/GenBank/DDBJ whole genome shotgun (WGS) entry which is preliminary data.</text>
</comment>
<name>A0A6V8MPW2_9BACT</name>
<keyword evidence="2" id="KW-1185">Reference proteome</keyword>
<protein>
    <submittedName>
        <fullName evidence="1">Uncharacterized protein</fullName>
    </submittedName>
</protein>
<accession>A0A6V8MPW2</accession>
<dbReference type="RefSeq" id="WP_183356747.1">
    <property type="nucleotide sequence ID" value="NZ_BLXX01000023.1"/>
</dbReference>
<dbReference type="AlphaFoldDB" id="A0A6V8MPW2"/>